<proteinExistence type="predicted"/>
<keyword evidence="3" id="KW-1185">Reference proteome</keyword>
<accession>A0AAD7WUP1</accession>
<evidence type="ECO:0000313" key="2">
    <source>
        <dbReference type="EMBL" id="KAJ8409665.1"/>
    </source>
</evidence>
<protein>
    <submittedName>
        <fullName evidence="2">Uncharacterized protein</fullName>
    </submittedName>
</protein>
<comment type="caution">
    <text evidence="2">The sequence shown here is derived from an EMBL/GenBank/DDBJ whole genome shotgun (WGS) entry which is preliminary data.</text>
</comment>
<gene>
    <name evidence="2" type="ORF">AAFF_G00217240</name>
</gene>
<reference evidence="2" key="1">
    <citation type="journal article" date="2023" name="Science">
        <title>Genome structures resolve the early diversification of teleost fishes.</title>
        <authorList>
            <person name="Parey E."/>
            <person name="Louis A."/>
            <person name="Montfort J."/>
            <person name="Bouchez O."/>
            <person name="Roques C."/>
            <person name="Iampietro C."/>
            <person name="Lluch J."/>
            <person name="Castinel A."/>
            <person name="Donnadieu C."/>
            <person name="Desvignes T."/>
            <person name="Floi Bucao C."/>
            <person name="Jouanno E."/>
            <person name="Wen M."/>
            <person name="Mejri S."/>
            <person name="Dirks R."/>
            <person name="Jansen H."/>
            <person name="Henkel C."/>
            <person name="Chen W.J."/>
            <person name="Zahm M."/>
            <person name="Cabau C."/>
            <person name="Klopp C."/>
            <person name="Thompson A.W."/>
            <person name="Robinson-Rechavi M."/>
            <person name="Braasch I."/>
            <person name="Lecointre G."/>
            <person name="Bobe J."/>
            <person name="Postlethwait J.H."/>
            <person name="Berthelot C."/>
            <person name="Roest Crollius H."/>
            <person name="Guiguen Y."/>
        </authorList>
    </citation>
    <scope>NUCLEOTIDE SEQUENCE</scope>
    <source>
        <strain evidence="2">NC1722</strain>
    </source>
</reference>
<evidence type="ECO:0000313" key="3">
    <source>
        <dbReference type="Proteomes" id="UP001221898"/>
    </source>
</evidence>
<feature type="compositionally biased region" description="Basic residues" evidence="1">
    <location>
        <begin position="58"/>
        <end position="69"/>
    </location>
</feature>
<evidence type="ECO:0000256" key="1">
    <source>
        <dbReference type="SAM" id="MobiDB-lite"/>
    </source>
</evidence>
<dbReference type="Proteomes" id="UP001221898">
    <property type="component" value="Unassembled WGS sequence"/>
</dbReference>
<organism evidence="2 3">
    <name type="scientific">Aldrovandia affinis</name>
    <dbReference type="NCBI Taxonomy" id="143900"/>
    <lineage>
        <taxon>Eukaryota</taxon>
        <taxon>Metazoa</taxon>
        <taxon>Chordata</taxon>
        <taxon>Craniata</taxon>
        <taxon>Vertebrata</taxon>
        <taxon>Euteleostomi</taxon>
        <taxon>Actinopterygii</taxon>
        <taxon>Neopterygii</taxon>
        <taxon>Teleostei</taxon>
        <taxon>Notacanthiformes</taxon>
        <taxon>Halosauridae</taxon>
        <taxon>Aldrovandia</taxon>
    </lineage>
</organism>
<sequence>MFLWDSRHISSPEKQMGEVLELCQLGWRSACRSQQHRHQLENSEGAAKPGGLANNLKHTTRRGGARHHASERSPSAGEGARTPTVKFYGREPAGCRK</sequence>
<feature type="region of interest" description="Disordered" evidence="1">
    <location>
        <begin position="35"/>
        <end position="97"/>
    </location>
</feature>
<name>A0AAD7WUP1_9TELE</name>
<dbReference type="EMBL" id="JAINUG010000029">
    <property type="protein sequence ID" value="KAJ8409665.1"/>
    <property type="molecule type" value="Genomic_DNA"/>
</dbReference>
<dbReference type="AlphaFoldDB" id="A0AAD7WUP1"/>